<evidence type="ECO:0000313" key="1">
    <source>
        <dbReference type="EMBL" id="KAJ7009414.1"/>
    </source>
</evidence>
<sequence>MTVGCEMDDQMTFPPIGLLCYLKIGLALRNLIVQRCTVHGIPYDSPENTDSSVEALAAAMHSKAVNEANRATATLLVHQLTSGSQGAKTVAARGMRLLAKTRRENLSAAHLYQKSSRWAVWKGMLYSVLLSFKKLHGLSRGDDHEGYETGQQKHELSFQFEL</sequence>
<gene>
    <name evidence="1" type="ORF">NC653_000177</name>
</gene>
<comment type="caution">
    <text evidence="1">The sequence shown here is derived from an EMBL/GenBank/DDBJ whole genome shotgun (WGS) entry which is preliminary data.</text>
</comment>
<proteinExistence type="predicted"/>
<accession>A0AAD6WGB9</accession>
<keyword evidence="2" id="KW-1185">Reference proteome</keyword>
<organism evidence="1 2">
    <name type="scientific">Populus alba x Populus x berolinensis</name>
    <dbReference type="NCBI Taxonomy" id="444605"/>
    <lineage>
        <taxon>Eukaryota</taxon>
        <taxon>Viridiplantae</taxon>
        <taxon>Streptophyta</taxon>
        <taxon>Embryophyta</taxon>
        <taxon>Tracheophyta</taxon>
        <taxon>Spermatophyta</taxon>
        <taxon>Magnoliopsida</taxon>
        <taxon>eudicotyledons</taxon>
        <taxon>Gunneridae</taxon>
        <taxon>Pentapetalae</taxon>
        <taxon>rosids</taxon>
        <taxon>fabids</taxon>
        <taxon>Malpighiales</taxon>
        <taxon>Salicaceae</taxon>
        <taxon>Saliceae</taxon>
        <taxon>Populus</taxon>
    </lineage>
</organism>
<protein>
    <submittedName>
        <fullName evidence="1">Uncharacterized protein</fullName>
    </submittedName>
</protein>
<dbReference type="EMBL" id="JAQIZT010000001">
    <property type="protein sequence ID" value="KAJ7009414.1"/>
    <property type="molecule type" value="Genomic_DNA"/>
</dbReference>
<name>A0AAD6WGB9_9ROSI</name>
<evidence type="ECO:0000313" key="2">
    <source>
        <dbReference type="Proteomes" id="UP001164929"/>
    </source>
</evidence>
<dbReference type="Proteomes" id="UP001164929">
    <property type="component" value="Chromosome 1"/>
</dbReference>
<reference evidence="1 2" key="1">
    <citation type="journal article" date="2023" name="Mol. Ecol. Resour.">
        <title>Chromosome-level genome assembly of a triploid poplar Populus alba 'Berolinensis'.</title>
        <authorList>
            <person name="Chen S."/>
            <person name="Yu Y."/>
            <person name="Wang X."/>
            <person name="Wang S."/>
            <person name="Zhang T."/>
            <person name="Zhou Y."/>
            <person name="He R."/>
            <person name="Meng N."/>
            <person name="Wang Y."/>
            <person name="Liu W."/>
            <person name="Liu Z."/>
            <person name="Liu J."/>
            <person name="Guo Q."/>
            <person name="Huang H."/>
            <person name="Sederoff R.R."/>
            <person name="Wang G."/>
            <person name="Qu G."/>
            <person name="Chen S."/>
        </authorList>
    </citation>
    <scope>NUCLEOTIDE SEQUENCE [LARGE SCALE GENOMIC DNA]</scope>
    <source>
        <strain evidence="1">SC-2020</strain>
    </source>
</reference>
<dbReference type="AlphaFoldDB" id="A0AAD6WGB9"/>